<dbReference type="PANTHER" id="PTHR19422">
    <property type="entry name" value="GAG RETROVIRAL POLYPROTEIN"/>
    <property type="match status" value="1"/>
</dbReference>
<dbReference type="GO" id="GO:0006508">
    <property type="term" value="P:proteolysis"/>
    <property type="evidence" value="ECO:0007669"/>
    <property type="project" value="UniProtKB-KW"/>
</dbReference>
<organism evidence="5 6">
    <name type="scientific">Alca torda</name>
    <name type="common">Razorbill</name>
    <dbReference type="NCBI Taxonomy" id="28689"/>
    <lineage>
        <taxon>Eukaryota</taxon>
        <taxon>Metazoa</taxon>
        <taxon>Chordata</taxon>
        <taxon>Craniata</taxon>
        <taxon>Vertebrata</taxon>
        <taxon>Euteleostomi</taxon>
        <taxon>Archelosauria</taxon>
        <taxon>Archosauria</taxon>
        <taxon>Dinosauria</taxon>
        <taxon>Saurischia</taxon>
        <taxon>Theropoda</taxon>
        <taxon>Coelurosauria</taxon>
        <taxon>Aves</taxon>
        <taxon>Neognathae</taxon>
        <taxon>Neoaves</taxon>
        <taxon>Charadriiformes</taxon>
        <taxon>Alcidae</taxon>
        <taxon>Alca</taxon>
    </lineage>
</organism>
<dbReference type="AlphaFoldDB" id="A0A7K6YGC3"/>
<dbReference type="InterPro" id="IPR029054">
    <property type="entry name" value="dUTPase-like"/>
</dbReference>
<dbReference type="InterPro" id="IPR051592">
    <property type="entry name" value="HERV-K_Pro_peptidase_A2"/>
</dbReference>
<dbReference type="Pfam" id="PF00692">
    <property type="entry name" value="dUTPase"/>
    <property type="match status" value="1"/>
</dbReference>
<feature type="non-terminal residue" evidence="5">
    <location>
        <position position="161"/>
    </location>
</feature>
<evidence type="ECO:0000313" key="5">
    <source>
        <dbReference type="EMBL" id="NWX70648.1"/>
    </source>
</evidence>
<comment type="caution">
    <text evidence="5">The sequence shown here is derived from an EMBL/GenBank/DDBJ whole genome shotgun (WGS) entry which is preliminary data.</text>
</comment>
<dbReference type="InterPro" id="IPR001969">
    <property type="entry name" value="Aspartic_peptidase_AS"/>
</dbReference>
<dbReference type="InterPro" id="IPR033704">
    <property type="entry name" value="dUTPase_trimeric"/>
</dbReference>
<proteinExistence type="predicted"/>
<dbReference type="GO" id="GO:0004190">
    <property type="term" value="F:aspartic-type endopeptidase activity"/>
    <property type="evidence" value="ECO:0007669"/>
    <property type="project" value="UniProtKB-KW"/>
</dbReference>
<dbReference type="CDD" id="cd07557">
    <property type="entry name" value="trimeric_dUTPase"/>
    <property type="match status" value="1"/>
</dbReference>
<protein>
    <submittedName>
        <fullName evidence="5">POK9 protein</fullName>
    </submittedName>
</protein>
<dbReference type="InterPro" id="IPR001995">
    <property type="entry name" value="Peptidase_A2_cat"/>
</dbReference>
<feature type="non-terminal residue" evidence="5">
    <location>
        <position position="1"/>
    </location>
</feature>
<evidence type="ECO:0000256" key="1">
    <source>
        <dbReference type="ARBA" id="ARBA00022670"/>
    </source>
</evidence>
<evidence type="ECO:0000313" key="6">
    <source>
        <dbReference type="Proteomes" id="UP000536033"/>
    </source>
</evidence>
<dbReference type="Proteomes" id="UP000536033">
    <property type="component" value="Unassembled WGS sequence"/>
</dbReference>
<accession>A0A7K6YGC3</accession>
<dbReference type="PROSITE" id="PS50175">
    <property type="entry name" value="ASP_PROT_RETROV"/>
    <property type="match status" value="1"/>
</dbReference>
<keyword evidence="6" id="KW-1185">Reference proteome</keyword>
<reference evidence="5 6" key="1">
    <citation type="submission" date="2019-09" db="EMBL/GenBank/DDBJ databases">
        <title>Bird 10,000 Genomes (B10K) Project - Family phase.</title>
        <authorList>
            <person name="Zhang G."/>
        </authorList>
    </citation>
    <scope>NUCLEOTIDE SEQUENCE [LARGE SCALE GENOMIC DNA]</scope>
    <source>
        <strain evidence="5">OUT-0003</strain>
        <tissue evidence="5">Muscle</tissue>
    </source>
</reference>
<keyword evidence="3" id="KW-0378">Hydrolase</keyword>
<gene>
    <name evidence="5" type="primary">Ervk9_0</name>
    <name evidence="5" type="ORF">ALCTOR_R09898</name>
</gene>
<dbReference type="EMBL" id="VZSD01004304">
    <property type="protein sequence ID" value="NWX70648.1"/>
    <property type="molecule type" value="Genomic_DNA"/>
</dbReference>
<feature type="domain" description="Peptidase A2" evidence="4">
    <location>
        <begin position="147"/>
        <end position="161"/>
    </location>
</feature>
<dbReference type="InterPro" id="IPR036157">
    <property type="entry name" value="dUTPase-like_sf"/>
</dbReference>
<dbReference type="PANTHER" id="PTHR19422:SF123">
    <property type="entry name" value="RT1 CLASS I, LOCUS CE15"/>
    <property type="match status" value="1"/>
</dbReference>
<dbReference type="SUPFAM" id="SSF51283">
    <property type="entry name" value="dUTPase-like"/>
    <property type="match status" value="1"/>
</dbReference>
<keyword evidence="2" id="KW-0064">Aspartyl protease</keyword>
<evidence type="ECO:0000256" key="2">
    <source>
        <dbReference type="ARBA" id="ARBA00022750"/>
    </source>
</evidence>
<evidence type="ECO:0000256" key="3">
    <source>
        <dbReference type="ARBA" id="ARBA00022801"/>
    </source>
</evidence>
<dbReference type="PROSITE" id="PS00141">
    <property type="entry name" value="ASP_PROTEASE"/>
    <property type="match status" value="1"/>
</dbReference>
<dbReference type="Gene3D" id="2.70.40.10">
    <property type="match status" value="1"/>
</dbReference>
<sequence>GSAGVDLAVGVTTEILDNVVHVLPSTVSGPLGHRLSALLLGQSSATLQGLFVLPGVIDADYIGPIGIIVKAFAPPVTVRQGSTIAQLVPFHAQVPLSQNKSRGNGGLGSTTAALDEPMAALVHHISDARPMQEVILEGPGGGPGIRCQFLLDSGADVTMAS</sequence>
<evidence type="ECO:0000259" key="4">
    <source>
        <dbReference type="PROSITE" id="PS50175"/>
    </source>
</evidence>
<name>A0A7K6YGC3_ALCTO</name>
<keyword evidence="1" id="KW-0645">Protease</keyword>